<protein>
    <recommendedName>
        <fullName evidence="6">Chitin-binding type-3 domain-containing protein</fullName>
    </recommendedName>
</protein>
<dbReference type="eggNOG" id="ENOG502QSKR">
    <property type="taxonomic scope" value="Eukaryota"/>
</dbReference>
<dbReference type="InterPro" id="IPR028994">
    <property type="entry name" value="Integrin_alpha_N"/>
</dbReference>
<feature type="chain" id="PRO_5003837072" description="Chitin-binding type-3 domain-containing protein" evidence="3">
    <location>
        <begin position="22"/>
        <end position="1152"/>
    </location>
</feature>
<proteinExistence type="predicted"/>
<dbReference type="PANTHER" id="PTHR44103">
    <property type="entry name" value="PROPROTEIN CONVERTASE P"/>
    <property type="match status" value="1"/>
</dbReference>
<feature type="compositionally biased region" description="Low complexity" evidence="2">
    <location>
        <begin position="492"/>
        <end position="536"/>
    </location>
</feature>
<dbReference type="SUPFAM" id="SSF69318">
    <property type="entry name" value="Integrin alpha N-terminal domain"/>
    <property type="match status" value="1"/>
</dbReference>
<dbReference type="Proteomes" id="UP000266841">
    <property type="component" value="Unassembled WGS sequence"/>
</dbReference>
<dbReference type="AlphaFoldDB" id="K0SDW4"/>
<dbReference type="OrthoDB" id="5946976at2759"/>
<organism evidence="4 5">
    <name type="scientific">Thalassiosira oceanica</name>
    <name type="common">Marine diatom</name>
    <dbReference type="NCBI Taxonomy" id="159749"/>
    <lineage>
        <taxon>Eukaryota</taxon>
        <taxon>Sar</taxon>
        <taxon>Stramenopiles</taxon>
        <taxon>Ochrophyta</taxon>
        <taxon>Bacillariophyta</taxon>
        <taxon>Coscinodiscophyceae</taxon>
        <taxon>Thalassiosirophycidae</taxon>
        <taxon>Thalassiosirales</taxon>
        <taxon>Thalassiosiraceae</taxon>
        <taxon>Thalassiosira</taxon>
    </lineage>
</organism>
<evidence type="ECO:0000256" key="3">
    <source>
        <dbReference type="SAM" id="SignalP"/>
    </source>
</evidence>
<evidence type="ECO:0008006" key="6">
    <source>
        <dbReference type="Google" id="ProtNLM"/>
    </source>
</evidence>
<dbReference type="EMBL" id="AGNL01023511">
    <property type="protein sequence ID" value="EJK59141.1"/>
    <property type="molecule type" value="Genomic_DNA"/>
</dbReference>
<dbReference type="Pfam" id="PF13517">
    <property type="entry name" value="FG-GAP_3"/>
    <property type="match status" value="3"/>
</dbReference>
<evidence type="ECO:0000313" key="4">
    <source>
        <dbReference type="EMBL" id="EJK59141.1"/>
    </source>
</evidence>
<keyword evidence="5" id="KW-1185">Reference proteome</keyword>
<comment type="caution">
    <text evidence="4">The sequence shown here is derived from an EMBL/GenBank/DDBJ whole genome shotgun (WGS) entry which is preliminary data.</text>
</comment>
<accession>K0SDW4</accession>
<dbReference type="Gene3D" id="2.10.10.20">
    <property type="entry name" value="Carbohydrate-binding module superfamily 5/12"/>
    <property type="match status" value="1"/>
</dbReference>
<dbReference type="PANTHER" id="PTHR44103:SF1">
    <property type="entry name" value="PROPROTEIN CONVERTASE P"/>
    <property type="match status" value="1"/>
</dbReference>
<evidence type="ECO:0000256" key="1">
    <source>
        <dbReference type="ARBA" id="ARBA00022729"/>
    </source>
</evidence>
<feature type="signal peptide" evidence="3">
    <location>
        <begin position="1"/>
        <end position="21"/>
    </location>
</feature>
<feature type="region of interest" description="Disordered" evidence="2">
    <location>
        <begin position="492"/>
        <end position="568"/>
    </location>
</feature>
<evidence type="ECO:0000256" key="2">
    <source>
        <dbReference type="SAM" id="MobiDB-lite"/>
    </source>
</evidence>
<gene>
    <name evidence="4" type="ORF">THAOC_20670</name>
</gene>
<feature type="compositionally biased region" description="Low complexity" evidence="2">
    <location>
        <begin position="545"/>
        <end position="568"/>
    </location>
</feature>
<sequence length="1152" mass="120701">MKTIAAAALAVLKVSLGGIGAASKQKGSSTERAAAAMTTTSRRRAVSRRFADNNSKQILILHTIFLLSAHHVTAVSCTAPHTPVMVGQSYGNAYESSRSDEGSLVAALNEAAASLTTRKLNATPLPVNKIFVTSRSPTSDGIYEYQSTDGSGVVQVTQYDLPGTGQSGSTFHPTTSLDFVDMDGDGDLDLIRGGQDGAVWIHINDGSDNFPANDMITLPSTGGAWYYSIHGVDVDNDGDIDIVGTSPGHGAWIWMNNGGNTFAAGTQFSTTTSSGFISAAADFNGDGFIDFIVSVEFGKPQVVINNGSGGFLSSYDLDDTSGSRSVSACDFNQDGHMDVVIGYRRNQNNRVFLNRGQNTNTPAFTEVILPHDNGDSISRGNGCADLNGDGYPDIVIADQTRSQVYLNEGAANPGSFPTKADLYTSDIQSLAIALGDLDGDGDIDVYSAHDQDRYIFLNNGDGTFGSGQNIYDDNAQGSGAAAFMYTWGAASAPASESPTASPSKTPTSSPSKAPTGSPQTDSPTNTPTASPSNTLTGSPTKAPTGSPTPALAPGLPTPASTSAASSPTGCQPVYSAGASYAAGEQVSATTVIETPTTNSCRCSDASCPSNPGQATGCTKTTTVTTYETYNYQCVDSSDPNWVHCSNVGYKPTGIYGGLVWVKGAQCSGTATPADPLAGIANPPGCPEDFIAGTEYEPDAKVSTSIAGYSGPAKQIYICAADPMSKFCGQEHYEPGTGQHWNLVWTKDTVCFGSVSPTLSPSWDAARMIDGCPGAWAKGTNIYKSGDRVSKSGIVFECNSGEWSPHCSSEGYEPDVNSDTEHWRMVWTIVGRCTGTITPTGSPTFDQATVMGCPEDWAKGTTYEEGDLAAVTVSSTPLRKIAYRCKTWPFSGHCSMYSPADFGGDLGWTKEGGCTGTISPTAAPSFDALALVGGCPEKYSTAAEYKAGDRVAFQVAAGTAGSTALDDGWRFIVYECKGWPSTSHCSQDSYKPGSHYDYMAWTVKGHCDGTLSPTAAPTVYVNADCPSSAYSECTYEAGLPIPATTIPQCKYNKDVEVTGVACNCGDSGCPTPSPTSTSCTKTEIRNSCPAVDNWSSGVSYEEGDVVRVANNMYTCKEWPYYFNCGNAAYKPTADPGGLWKLSWTESGTCPSSC</sequence>
<dbReference type="InterPro" id="IPR013517">
    <property type="entry name" value="FG-GAP"/>
</dbReference>
<keyword evidence="1 3" id="KW-0732">Signal</keyword>
<name>K0SDW4_THAOC</name>
<evidence type="ECO:0000313" key="5">
    <source>
        <dbReference type="Proteomes" id="UP000266841"/>
    </source>
</evidence>
<dbReference type="Gene3D" id="2.130.10.130">
    <property type="entry name" value="Integrin alpha, N-terminal"/>
    <property type="match status" value="2"/>
</dbReference>
<reference evidence="4 5" key="1">
    <citation type="journal article" date="2012" name="Genome Biol.">
        <title>Genome and low-iron response of an oceanic diatom adapted to chronic iron limitation.</title>
        <authorList>
            <person name="Lommer M."/>
            <person name="Specht M."/>
            <person name="Roy A.S."/>
            <person name="Kraemer L."/>
            <person name="Andreson R."/>
            <person name="Gutowska M.A."/>
            <person name="Wolf J."/>
            <person name="Bergner S.V."/>
            <person name="Schilhabel M.B."/>
            <person name="Klostermeier U.C."/>
            <person name="Beiko R.G."/>
            <person name="Rosenstiel P."/>
            <person name="Hippler M."/>
            <person name="Laroche J."/>
        </authorList>
    </citation>
    <scope>NUCLEOTIDE SEQUENCE [LARGE SCALE GENOMIC DNA]</scope>
    <source>
        <strain evidence="4 5">CCMP1005</strain>
    </source>
</reference>